<evidence type="ECO:0000313" key="2">
    <source>
        <dbReference type="EMBL" id="PMQ21274.1"/>
    </source>
</evidence>
<dbReference type="GeneID" id="303184898"/>
<keyword evidence="1" id="KW-0472">Membrane</keyword>
<dbReference type="RefSeq" id="WP_013348662.1">
    <property type="nucleotide sequence ID" value="NZ_JBQECM010000068.1"/>
</dbReference>
<name>A0A2N7S570_9MICC</name>
<gene>
    <name evidence="2" type="ORF">CIK84_06875</name>
</gene>
<feature type="transmembrane region" description="Helical" evidence="1">
    <location>
        <begin position="48"/>
        <end position="67"/>
    </location>
</feature>
<feature type="transmembrane region" description="Helical" evidence="1">
    <location>
        <begin position="12"/>
        <end position="36"/>
    </location>
</feature>
<evidence type="ECO:0000256" key="1">
    <source>
        <dbReference type="SAM" id="Phobius"/>
    </source>
</evidence>
<organism evidence="2 3">
    <name type="scientific">Glutamicibacter arilaitensis</name>
    <dbReference type="NCBI Taxonomy" id="256701"/>
    <lineage>
        <taxon>Bacteria</taxon>
        <taxon>Bacillati</taxon>
        <taxon>Actinomycetota</taxon>
        <taxon>Actinomycetes</taxon>
        <taxon>Micrococcales</taxon>
        <taxon>Micrococcaceae</taxon>
        <taxon>Glutamicibacter</taxon>
    </lineage>
</organism>
<proteinExistence type="predicted"/>
<evidence type="ECO:0000313" key="3">
    <source>
        <dbReference type="Proteomes" id="UP000235739"/>
    </source>
</evidence>
<dbReference type="Proteomes" id="UP000235739">
    <property type="component" value="Unassembled WGS sequence"/>
</dbReference>
<keyword evidence="1" id="KW-0812">Transmembrane</keyword>
<keyword evidence="1" id="KW-1133">Transmembrane helix</keyword>
<protein>
    <submittedName>
        <fullName evidence="2">Uncharacterized protein</fullName>
    </submittedName>
</protein>
<dbReference type="EMBL" id="PNQX01000001">
    <property type="protein sequence ID" value="PMQ21274.1"/>
    <property type="molecule type" value="Genomic_DNA"/>
</dbReference>
<dbReference type="AlphaFoldDB" id="A0A2N7S570"/>
<reference evidence="2 3" key="1">
    <citation type="journal article" date="2017" name="Elife">
        <title>Extensive horizontal gene transfer in cheese-associated bacteria.</title>
        <authorList>
            <person name="Bonham K.S."/>
            <person name="Wolfe B.E."/>
            <person name="Dutton R.J."/>
        </authorList>
    </citation>
    <scope>NUCLEOTIDE SEQUENCE [LARGE SCALE GENOMIC DNA]</scope>
    <source>
        <strain evidence="2 3">JB182</strain>
    </source>
</reference>
<accession>A0A2N7S570</accession>
<sequence length="83" mass="9089">MTDFFRSLSKRATAILIAFVILVLIAVPTALLSGLLSGVFESPAEGMRVFFIMVGAGVLFLIVELFIENGRERRKKKASSAQK</sequence>
<comment type="caution">
    <text evidence="2">The sequence shown here is derived from an EMBL/GenBank/DDBJ whole genome shotgun (WGS) entry which is preliminary data.</text>
</comment>